<accession>A0ACC1XZJ3</accession>
<keyword evidence="2" id="KW-1185">Reference proteome</keyword>
<evidence type="ECO:0000313" key="2">
    <source>
        <dbReference type="Proteomes" id="UP001164539"/>
    </source>
</evidence>
<dbReference type="Proteomes" id="UP001164539">
    <property type="component" value="Chromosome 6"/>
</dbReference>
<reference evidence="1 2" key="1">
    <citation type="journal article" date="2023" name="Science">
        <title>Complex scaffold remodeling in plant triterpene biosynthesis.</title>
        <authorList>
            <person name="De La Pena R."/>
            <person name="Hodgson H."/>
            <person name="Liu J.C."/>
            <person name="Stephenson M.J."/>
            <person name="Martin A.C."/>
            <person name="Owen C."/>
            <person name="Harkess A."/>
            <person name="Leebens-Mack J."/>
            <person name="Jimenez L.E."/>
            <person name="Osbourn A."/>
            <person name="Sattely E.S."/>
        </authorList>
    </citation>
    <scope>NUCLEOTIDE SEQUENCE [LARGE SCALE GENOMIC DNA]</scope>
    <source>
        <strain evidence="2">cv. JPN11</strain>
        <tissue evidence="1">Leaf</tissue>
    </source>
</reference>
<dbReference type="EMBL" id="CM051399">
    <property type="protein sequence ID" value="KAJ4716946.1"/>
    <property type="molecule type" value="Genomic_DNA"/>
</dbReference>
<evidence type="ECO:0000313" key="1">
    <source>
        <dbReference type="EMBL" id="KAJ4716946.1"/>
    </source>
</evidence>
<protein>
    <submittedName>
        <fullName evidence="1">Uncharacterized protein</fullName>
    </submittedName>
</protein>
<proteinExistence type="predicted"/>
<sequence>MFEDRRARDSRAKMQERHGSKWLLIMRKGKRRATFEKRFGLKEKKKEKNLEEERGDGKNLGGIKSEFLRIEALLM</sequence>
<comment type="caution">
    <text evidence="1">The sequence shown here is derived from an EMBL/GenBank/DDBJ whole genome shotgun (WGS) entry which is preliminary data.</text>
</comment>
<gene>
    <name evidence="1" type="ORF">OWV82_011893</name>
</gene>
<organism evidence="1 2">
    <name type="scientific">Melia azedarach</name>
    <name type="common">Chinaberry tree</name>
    <dbReference type="NCBI Taxonomy" id="155640"/>
    <lineage>
        <taxon>Eukaryota</taxon>
        <taxon>Viridiplantae</taxon>
        <taxon>Streptophyta</taxon>
        <taxon>Embryophyta</taxon>
        <taxon>Tracheophyta</taxon>
        <taxon>Spermatophyta</taxon>
        <taxon>Magnoliopsida</taxon>
        <taxon>eudicotyledons</taxon>
        <taxon>Gunneridae</taxon>
        <taxon>Pentapetalae</taxon>
        <taxon>rosids</taxon>
        <taxon>malvids</taxon>
        <taxon>Sapindales</taxon>
        <taxon>Meliaceae</taxon>
        <taxon>Melia</taxon>
    </lineage>
</organism>
<name>A0ACC1XZJ3_MELAZ</name>